<dbReference type="EMBL" id="JAUJEB010000001">
    <property type="protein sequence ID" value="MDN5211558.1"/>
    <property type="molecule type" value="Genomic_DNA"/>
</dbReference>
<reference evidence="2" key="1">
    <citation type="submission" date="2023-06" db="EMBL/GenBank/DDBJ databases">
        <title>Genomic of Agaribacillus aureum.</title>
        <authorList>
            <person name="Wang G."/>
        </authorList>
    </citation>
    <scope>NUCLEOTIDE SEQUENCE</scope>
    <source>
        <strain evidence="2">BMA12</strain>
    </source>
</reference>
<name>A0ABT8L1L0_9BACT</name>
<protein>
    <submittedName>
        <fullName evidence="2">DUF4199 domain-containing protein</fullName>
    </submittedName>
</protein>
<gene>
    <name evidence="2" type="ORF">QQ020_05835</name>
</gene>
<keyword evidence="1" id="KW-0812">Transmembrane</keyword>
<accession>A0ABT8L1L0</accession>
<feature type="transmembrane region" description="Helical" evidence="1">
    <location>
        <begin position="35"/>
        <end position="57"/>
    </location>
</feature>
<feature type="transmembrane region" description="Helical" evidence="1">
    <location>
        <begin position="12"/>
        <end position="29"/>
    </location>
</feature>
<feature type="transmembrane region" description="Helical" evidence="1">
    <location>
        <begin position="69"/>
        <end position="96"/>
    </location>
</feature>
<keyword evidence="1" id="KW-0472">Membrane</keyword>
<dbReference type="Pfam" id="PF13858">
    <property type="entry name" value="DUF4199"/>
    <property type="match status" value="1"/>
</dbReference>
<evidence type="ECO:0000313" key="2">
    <source>
        <dbReference type="EMBL" id="MDN5211558.1"/>
    </source>
</evidence>
<feature type="transmembrane region" description="Helical" evidence="1">
    <location>
        <begin position="116"/>
        <end position="138"/>
    </location>
</feature>
<keyword evidence="1" id="KW-1133">Transmembrane helix</keyword>
<dbReference type="RefSeq" id="WP_346756889.1">
    <property type="nucleotide sequence ID" value="NZ_JAUJEB010000001.1"/>
</dbReference>
<sequence length="153" mass="17418">MLNDKSSIEYIALKNGLITFGGLVAYFLLMKIAGLVHIVELRSLNFLIMVTGVWLAFKEYKKSHNEGLAYFNGIGLGLRTTIVSVVPFALFIFFYLKLDPAFMETIRANEMFGYHLNPYLLGFLIAFEGSLSGFFIAYTLMQYMKRRKPASGW</sequence>
<dbReference type="Proteomes" id="UP001172083">
    <property type="component" value="Unassembled WGS sequence"/>
</dbReference>
<organism evidence="2 3">
    <name type="scientific">Agaribacillus aureus</name>
    <dbReference type="NCBI Taxonomy" id="3051825"/>
    <lineage>
        <taxon>Bacteria</taxon>
        <taxon>Pseudomonadati</taxon>
        <taxon>Bacteroidota</taxon>
        <taxon>Cytophagia</taxon>
        <taxon>Cytophagales</taxon>
        <taxon>Splendidivirgaceae</taxon>
        <taxon>Agaribacillus</taxon>
    </lineage>
</organism>
<dbReference type="InterPro" id="IPR025250">
    <property type="entry name" value="DUF4199"/>
</dbReference>
<evidence type="ECO:0000256" key="1">
    <source>
        <dbReference type="SAM" id="Phobius"/>
    </source>
</evidence>
<proteinExistence type="predicted"/>
<comment type="caution">
    <text evidence="2">The sequence shown here is derived from an EMBL/GenBank/DDBJ whole genome shotgun (WGS) entry which is preliminary data.</text>
</comment>
<evidence type="ECO:0000313" key="3">
    <source>
        <dbReference type="Proteomes" id="UP001172083"/>
    </source>
</evidence>
<keyword evidence="3" id="KW-1185">Reference proteome</keyword>